<name>A0A6C0BZL1_9ZZZZ</name>
<dbReference type="InterPro" id="IPR012337">
    <property type="entry name" value="RNaseH-like_sf"/>
</dbReference>
<accession>A0A6C0BZL1</accession>
<dbReference type="AlphaFoldDB" id="A0A6C0BZL1"/>
<organism evidence="1">
    <name type="scientific">viral metagenome</name>
    <dbReference type="NCBI Taxonomy" id="1070528"/>
    <lineage>
        <taxon>unclassified sequences</taxon>
        <taxon>metagenomes</taxon>
        <taxon>organismal metagenomes</taxon>
    </lineage>
</organism>
<evidence type="ECO:0008006" key="2">
    <source>
        <dbReference type="Google" id="ProtNLM"/>
    </source>
</evidence>
<evidence type="ECO:0000313" key="1">
    <source>
        <dbReference type="EMBL" id="QHS97522.1"/>
    </source>
</evidence>
<dbReference type="EMBL" id="MN739300">
    <property type="protein sequence ID" value="QHS97522.1"/>
    <property type="molecule type" value="Genomic_DNA"/>
</dbReference>
<protein>
    <recommendedName>
        <fullName evidence="2">Mitochondrial resolvase Ydc2 catalytic domain-containing protein</fullName>
    </recommendedName>
</protein>
<sequence>MNIDTACSVLAAERSSDSSVASSASAMRSDSRSDLTAVRHHSCDVEEDSPRHSFPLVVAIDVGQKNLSLCALRLYTPSGNRRALLTEARERLERSKLERWEVVNLNSDSRTLSFVERSSAIGKFVKDRAALFQEAAAVIVEQQMHSLMRSMAAALFACISVYTCNTRLISQHSASKLKWDDIVECVGCSNQVIQYNQRKKNAIKCAEFLLHRPDSSTSMPGALCSIQPATSSTIPNMLKVFQTAAKKDDLADALLHLLVYDRSTKPTAKKRRLI</sequence>
<proteinExistence type="predicted"/>
<dbReference type="InterPro" id="IPR036397">
    <property type="entry name" value="RNaseH_sf"/>
</dbReference>
<dbReference type="SUPFAM" id="SSF53098">
    <property type="entry name" value="Ribonuclease H-like"/>
    <property type="match status" value="1"/>
</dbReference>
<dbReference type="GO" id="GO:0003676">
    <property type="term" value="F:nucleic acid binding"/>
    <property type="evidence" value="ECO:0007669"/>
    <property type="project" value="InterPro"/>
</dbReference>
<reference evidence="1" key="1">
    <citation type="journal article" date="2020" name="Nature">
        <title>Giant virus diversity and host interactions through global metagenomics.</title>
        <authorList>
            <person name="Schulz F."/>
            <person name="Roux S."/>
            <person name="Paez-Espino D."/>
            <person name="Jungbluth S."/>
            <person name="Walsh D.A."/>
            <person name="Denef V.J."/>
            <person name="McMahon K.D."/>
            <person name="Konstantinidis K.T."/>
            <person name="Eloe-Fadrosh E.A."/>
            <person name="Kyrpides N.C."/>
            <person name="Woyke T."/>
        </authorList>
    </citation>
    <scope>NUCLEOTIDE SEQUENCE</scope>
    <source>
        <strain evidence="1">GVMAG-M-3300020182-33</strain>
    </source>
</reference>
<dbReference type="Gene3D" id="3.30.420.10">
    <property type="entry name" value="Ribonuclease H-like superfamily/Ribonuclease H"/>
    <property type="match status" value="1"/>
</dbReference>